<keyword evidence="3" id="KW-1185">Reference proteome</keyword>
<name>A0AAE1D7R1_9GAST</name>
<evidence type="ECO:0000256" key="1">
    <source>
        <dbReference type="SAM" id="MobiDB-lite"/>
    </source>
</evidence>
<dbReference type="Proteomes" id="UP001283361">
    <property type="component" value="Unassembled WGS sequence"/>
</dbReference>
<organism evidence="2 3">
    <name type="scientific">Elysia crispata</name>
    <name type="common">lettuce slug</name>
    <dbReference type="NCBI Taxonomy" id="231223"/>
    <lineage>
        <taxon>Eukaryota</taxon>
        <taxon>Metazoa</taxon>
        <taxon>Spiralia</taxon>
        <taxon>Lophotrochozoa</taxon>
        <taxon>Mollusca</taxon>
        <taxon>Gastropoda</taxon>
        <taxon>Heterobranchia</taxon>
        <taxon>Euthyneura</taxon>
        <taxon>Panpulmonata</taxon>
        <taxon>Sacoglossa</taxon>
        <taxon>Placobranchoidea</taxon>
        <taxon>Plakobranchidae</taxon>
        <taxon>Elysia</taxon>
    </lineage>
</organism>
<evidence type="ECO:0000313" key="3">
    <source>
        <dbReference type="Proteomes" id="UP001283361"/>
    </source>
</evidence>
<evidence type="ECO:0000313" key="2">
    <source>
        <dbReference type="EMBL" id="KAK3759840.1"/>
    </source>
</evidence>
<dbReference type="EMBL" id="JAWDGP010005065">
    <property type="protein sequence ID" value="KAK3759840.1"/>
    <property type="molecule type" value="Genomic_DNA"/>
</dbReference>
<gene>
    <name evidence="2" type="ORF">RRG08_028842</name>
</gene>
<reference evidence="2" key="1">
    <citation type="journal article" date="2023" name="G3 (Bethesda)">
        <title>A reference genome for the long-term kleptoplast-retaining sea slug Elysia crispata morphotype clarki.</title>
        <authorList>
            <person name="Eastman K.E."/>
            <person name="Pendleton A.L."/>
            <person name="Shaikh M.A."/>
            <person name="Suttiyut T."/>
            <person name="Ogas R."/>
            <person name="Tomko P."/>
            <person name="Gavelis G."/>
            <person name="Widhalm J.R."/>
            <person name="Wisecaver J.H."/>
        </authorList>
    </citation>
    <scope>NUCLEOTIDE SEQUENCE</scope>
    <source>
        <strain evidence="2">ECLA1</strain>
    </source>
</reference>
<protein>
    <submittedName>
        <fullName evidence="2">Uncharacterized protein</fullName>
    </submittedName>
</protein>
<accession>A0AAE1D7R1</accession>
<proteinExistence type="predicted"/>
<comment type="caution">
    <text evidence="2">The sequence shown here is derived from an EMBL/GenBank/DDBJ whole genome shotgun (WGS) entry which is preliminary data.</text>
</comment>
<feature type="region of interest" description="Disordered" evidence="1">
    <location>
        <begin position="166"/>
        <end position="187"/>
    </location>
</feature>
<dbReference type="AlphaFoldDB" id="A0AAE1D7R1"/>
<sequence length="187" mass="21487">MWKTYSSTREPLPLHQRIHPTSLHVDLVWMDVTSIIQSGNADSLKDHNHIAVLDDLDKMTKELLTLEEQFLRLGVRTHLLEVELATQFSPDLLEDQESADKTCQECELVVDKERQRVESLCAIDMETESCSIETRSLLESESFALNKDDINIKSLELQQDALEEKVDCEEHLSPSSSYSERKKDVED</sequence>